<keyword evidence="5" id="KW-1185">Reference proteome</keyword>
<accession>A0A346Y576</accession>
<feature type="chain" id="PRO_5016948876" evidence="2">
    <location>
        <begin position="24"/>
        <end position="769"/>
    </location>
</feature>
<dbReference type="RefSeq" id="WP_164710988.1">
    <property type="nucleotide sequence ID" value="NZ_CP031165.1"/>
</dbReference>
<evidence type="ECO:0000313" key="4">
    <source>
        <dbReference type="EMBL" id="AXV09623.1"/>
    </source>
</evidence>
<keyword evidence="4" id="KW-0449">Lipoprotein</keyword>
<feature type="signal peptide" evidence="2">
    <location>
        <begin position="1"/>
        <end position="23"/>
    </location>
</feature>
<dbReference type="InterPro" id="IPR011047">
    <property type="entry name" value="Quinoprotein_ADH-like_sf"/>
</dbReference>
<sequence length="769" mass="79132">MRVRLIAVFTAVVTVLAVLPAAARPPASTRQVSLTTGGSPDGTPAGSQAFEGVGPVLPGPDYVVAFDALTNPPRDRRLVADSEGHVLLGNTVEVNGDVIDRLVALDTADGNVAWTLDDIESTCLPTATDDGRIFATLVANSDTSGVNNFSSDPVEIDAATGQIVNRYTSPDVEGERRLNECQNELRLGAGGILVAYTRADDDAVVGIDTTTTPMTRAWTYRPADVDDDQGLDRVVLSPDGTTAYVGQQIDGSDPRLIQIVAIDVATGAVLAVAVVPGTSFVEDGLLHTGTQVLVHTRNLGGHDDPPRVVSLDPDTLDQQWVVTGGGEGDPFDRFGRMAVAAGNVVLNASDTLIAFDLDDGSFVWTAELDGFSNNANQLVVDAAGRVYTSTFGGVPLEIHDGATGQRIFQSPDAEDFLGDGVVGEATLGPILPDGRLYAIHRTADSPSLPVLVAYGSGEARLDGISGDPIEIAIELCQYLFGDDKARTVVLARNDVFADTLAGAPLAGDHSCILFTEGGEGQPINDATLAEIERALPDGATVRVVGGTAAVSSAAAQAVTDAGFVVERLAGPGRVDTAVAISDVVVAENPDTDSAVVAFANDWPDAVTAGALAAAVGAPVLLTGTDDLPQQTSDALARYGTTTTNVPGGTAVVSDAVFGQLPGGVRVAGANRHATAAAVATQLWGDRATQGAFVLSNLEFDLGWALALAASPLSVRLGAPQLGVRATSLPAETEQYLVDNGVSDPSLIVLGDLTVIADDVVTQVQATTGP</sequence>
<dbReference type="InterPro" id="IPR002372">
    <property type="entry name" value="PQQ_rpt_dom"/>
</dbReference>
<feature type="compositionally biased region" description="Polar residues" evidence="1">
    <location>
        <begin position="28"/>
        <end position="38"/>
    </location>
</feature>
<organism evidence="4 5">
    <name type="scientific">Euzebya pacifica</name>
    <dbReference type="NCBI Taxonomy" id="1608957"/>
    <lineage>
        <taxon>Bacteria</taxon>
        <taxon>Bacillati</taxon>
        <taxon>Actinomycetota</taxon>
        <taxon>Nitriliruptoria</taxon>
        <taxon>Euzebyales</taxon>
    </lineage>
</organism>
<evidence type="ECO:0000313" key="5">
    <source>
        <dbReference type="Proteomes" id="UP000264006"/>
    </source>
</evidence>
<dbReference type="EMBL" id="CP031165">
    <property type="protein sequence ID" value="AXV09623.1"/>
    <property type="molecule type" value="Genomic_DNA"/>
</dbReference>
<dbReference type="InterPro" id="IPR051922">
    <property type="entry name" value="Bact_Sporulation_Assoc"/>
</dbReference>
<reference evidence="4 5" key="1">
    <citation type="submission" date="2018-09" db="EMBL/GenBank/DDBJ databases">
        <title>Complete genome sequence of Euzebya sp. DY32-46 isolated from seawater of Pacific Ocean.</title>
        <authorList>
            <person name="Xu L."/>
            <person name="Wu Y.-H."/>
            <person name="Xu X.-W."/>
        </authorList>
    </citation>
    <scope>NUCLEOTIDE SEQUENCE [LARGE SCALE GENOMIC DNA]</scope>
    <source>
        <strain evidence="4 5">DY32-46</strain>
    </source>
</reference>
<keyword evidence="2" id="KW-0732">Signal</keyword>
<proteinExistence type="predicted"/>
<dbReference type="InterPro" id="IPR015943">
    <property type="entry name" value="WD40/YVTN_repeat-like_dom_sf"/>
</dbReference>
<protein>
    <submittedName>
        <fullName evidence="4">Rare lipoprotein A</fullName>
    </submittedName>
</protein>
<dbReference type="Proteomes" id="UP000264006">
    <property type="component" value="Chromosome"/>
</dbReference>
<dbReference type="InterPro" id="IPR007253">
    <property type="entry name" value="Cell_wall-bd_2"/>
</dbReference>
<dbReference type="Gene3D" id="2.130.10.10">
    <property type="entry name" value="YVTN repeat-like/Quinoprotein amine dehydrogenase"/>
    <property type="match status" value="1"/>
</dbReference>
<feature type="domain" description="Pyrrolo-quinoline quinone repeat" evidence="3">
    <location>
        <begin position="258"/>
        <end position="441"/>
    </location>
</feature>
<evidence type="ECO:0000256" key="1">
    <source>
        <dbReference type="SAM" id="MobiDB-lite"/>
    </source>
</evidence>
<dbReference type="Pfam" id="PF13360">
    <property type="entry name" value="PQQ_2"/>
    <property type="match status" value="2"/>
</dbReference>
<dbReference type="PANTHER" id="PTHR30032:SF8">
    <property type="entry name" value="GERMINATION-SPECIFIC N-ACETYLMURAMOYL-L-ALANINE AMIDASE"/>
    <property type="match status" value="1"/>
</dbReference>
<feature type="domain" description="Pyrrolo-quinoline quinone repeat" evidence="3">
    <location>
        <begin position="96"/>
        <end position="189"/>
    </location>
</feature>
<evidence type="ECO:0000256" key="2">
    <source>
        <dbReference type="SAM" id="SignalP"/>
    </source>
</evidence>
<dbReference type="SMART" id="SM00564">
    <property type="entry name" value="PQQ"/>
    <property type="match status" value="2"/>
</dbReference>
<dbReference type="PANTHER" id="PTHR30032">
    <property type="entry name" value="N-ACETYLMURAMOYL-L-ALANINE AMIDASE-RELATED"/>
    <property type="match status" value="1"/>
</dbReference>
<dbReference type="KEGG" id="euz:DVS28_a4966"/>
<name>A0A346Y576_9ACTN</name>
<dbReference type="SUPFAM" id="SSF50998">
    <property type="entry name" value="Quinoprotein alcohol dehydrogenase-like"/>
    <property type="match status" value="2"/>
</dbReference>
<feature type="region of interest" description="Disordered" evidence="1">
    <location>
        <begin position="27"/>
        <end position="48"/>
    </location>
</feature>
<dbReference type="Pfam" id="PF04122">
    <property type="entry name" value="CW_binding_2"/>
    <property type="match status" value="3"/>
</dbReference>
<dbReference type="AlphaFoldDB" id="A0A346Y576"/>
<dbReference type="InterPro" id="IPR018391">
    <property type="entry name" value="PQQ_b-propeller_rpt"/>
</dbReference>
<gene>
    <name evidence="4" type="ORF">DVS28_a4966</name>
</gene>
<evidence type="ECO:0000259" key="3">
    <source>
        <dbReference type="Pfam" id="PF13360"/>
    </source>
</evidence>